<name>A0A8J4C8J2_9CHLO</name>
<organism evidence="3 4">
    <name type="scientific">Volvox reticuliferus</name>
    <dbReference type="NCBI Taxonomy" id="1737510"/>
    <lineage>
        <taxon>Eukaryota</taxon>
        <taxon>Viridiplantae</taxon>
        <taxon>Chlorophyta</taxon>
        <taxon>core chlorophytes</taxon>
        <taxon>Chlorophyceae</taxon>
        <taxon>CS clade</taxon>
        <taxon>Chlamydomonadales</taxon>
        <taxon>Volvocaceae</taxon>
        <taxon>Volvox</taxon>
    </lineage>
</organism>
<feature type="repeat" description="WD" evidence="1">
    <location>
        <begin position="519"/>
        <end position="550"/>
    </location>
</feature>
<feature type="region of interest" description="Disordered" evidence="2">
    <location>
        <begin position="591"/>
        <end position="618"/>
    </location>
</feature>
<dbReference type="InterPro" id="IPR011047">
    <property type="entry name" value="Quinoprotein_ADH-like_sf"/>
</dbReference>
<feature type="repeat" description="WD" evidence="1">
    <location>
        <begin position="236"/>
        <end position="269"/>
    </location>
</feature>
<comment type="caution">
    <text evidence="3">The sequence shown here is derived from an EMBL/GenBank/DDBJ whole genome shotgun (WGS) entry which is preliminary data.</text>
</comment>
<evidence type="ECO:0008006" key="5">
    <source>
        <dbReference type="Google" id="ProtNLM"/>
    </source>
</evidence>
<evidence type="ECO:0000313" key="4">
    <source>
        <dbReference type="Proteomes" id="UP000747110"/>
    </source>
</evidence>
<dbReference type="PROSITE" id="PS50294">
    <property type="entry name" value="WD_REPEATS_REGION"/>
    <property type="match status" value="4"/>
</dbReference>
<dbReference type="SUPFAM" id="SSF50969">
    <property type="entry name" value="YVTN repeat-like/Quinoprotein amine dehydrogenase"/>
    <property type="match status" value="2"/>
</dbReference>
<protein>
    <recommendedName>
        <fullName evidence="5">Anaphase-promoting complex subunit 4 WD40 domain-containing protein</fullName>
    </recommendedName>
</protein>
<feature type="compositionally biased region" description="Low complexity" evidence="2">
    <location>
        <begin position="429"/>
        <end position="439"/>
    </location>
</feature>
<dbReference type="SMART" id="SM00320">
    <property type="entry name" value="WD40"/>
    <property type="match status" value="11"/>
</dbReference>
<evidence type="ECO:0000256" key="1">
    <source>
        <dbReference type="PROSITE-ProRule" id="PRU00221"/>
    </source>
</evidence>
<sequence length="1070" mass="111336">MASVAGVGPASSLAPSPAATVPAATTAPAVPVPAVVAAQLDGMSWPKAFYLSNSPPEWDACSLTMESRGVTRGLAWVPEPGLIITACDDRKVHLLSPLTGGQVGLMEGHTDRVYCIALRPDTKPKAQPSGRTFPGSQVTLEPRQAATAATAAAAAAATAPDPAGARTALGEAVVVVASGSLDGRVTLWDGSTRMQLQLLEPGEETPSDSAAEGNEAEGRPAVTSFGFSVAEDRPAGPSAKGSVDCLVFSPDGTWLAAGTSDGSVTVWRILDGDDALCGDGFAVAASSGGRGSGGSAAASTAVAAVPVRAIKAWVSPQAHKAAVAGLTFMELSQLRRYETGTRLRGREGTGAGDLPALVLASCSEDGCIHIWDPRVADSAGAVRAVSEPLRTFRSDSEAQVQYAVTGEQPVTTPADPWFIGDVLSTPVNSSNIDSSSSRNGGDDDCRTAATPGLADAPRQLLAGVAEDVDVRQSHASYRSPEHHCLATGPGLPAGCLLVGSGSGPVAVWDVGSGLLQERLRGHVDAVHCLVLEDGGPNFASGSGDCTVRLWRHLPTADPHGWRAALQAALQQAREDAAATAATAAAELLRGGLEAGPETPTRKQEQEPQDDSNPPVPRRCRRPCQWQCVAVLRGHTRLVTSLAFLTTTVAQRTNPQRKAGPRPGSSGLKYAAKRSGSGSESRSDYGHIVPSSASRLASASVDFTVRIWLVDSTSAPDNGGGYNGAGRPMGHEGFSVNTVAVSPDGRLVATGADDFQVCVWDSVRGAHRRTLRCFYGRVRAVAFSRDSQRMATAAEDGGVLIFDITNGDEFSNIGWCRGHTKAATGVAFSPDGFSVASSSEDGTARVWAIRGFQTALLEGHPSGATAIAWAEEGSLVATGAARGDPGVQLWDARMGMRLNTFRYHVADVAVLAFGSCTEAVPPSCAHSRPTSPSTSNQAQQKPTEPRCHVLLMSVDVRGLACVWDVWGGGLLHCINHVQGADLTGSKLLWLQARAIQYADMQELLQSSSLGQQDEADNDGVVGQQRRQRVTTALAALYPSGEAVDVMAAGKGLSCVAVVTDKQRLYIFRPMD</sequence>
<dbReference type="InterPro" id="IPR015943">
    <property type="entry name" value="WD40/YVTN_repeat-like_dom_sf"/>
</dbReference>
<gene>
    <name evidence="3" type="ORF">Vretifemale_6430</name>
</gene>
<dbReference type="InterPro" id="IPR011044">
    <property type="entry name" value="Quino_amine_DH_bsu"/>
</dbReference>
<keyword evidence="4" id="KW-1185">Reference proteome</keyword>
<dbReference type="PROSITE" id="PS50082">
    <property type="entry name" value="WD_REPEATS_2"/>
    <property type="match status" value="4"/>
</dbReference>
<reference evidence="3" key="1">
    <citation type="journal article" date="2021" name="Proc. Natl. Acad. Sci. U.S.A.">
        <title>Three genomes in the algal genus Volvox reveal the fate of a haploid sex-determining region after a transition to homothallism.</title>
        <authorList>
            <person name="Yamamoto K."/>
            <person name="Hamaji T."/>
            <person name="Kawai-Toyooka H."/>
            <person name="Matsuzaki R."/>
            <person name="Takahashi F."/>
            <person name="Nishimura Y."/>
            <person name="Kawachi M."/>
            <person name="Noguchi H."/>
            <person name="Minakuchi Y."/>
            <person name="Umen J.G."/>
            <person name="Toyoda A."/>
            <person name="Nozaki H."/>
        </authorList>
    </citation>
    <scope>NUCLEOTIDE SEQUENCE</scope>
    <source>
        <strain evidence="3">NIES-3786</strain>
    </source>
</reference>
<keyword evidence="1" id="KW-0853">WD repeat</keyword>
<dbReference type="PANTHER" id="PTHR19879">
    <property type="entry name" value="TRANSCRIPTION INITIATION FACTOR TFIID"/>
    <property type="match status" value="1"/>
</dbReference>
<feature type="repeat" description="WD" evidence="1">
    <location>
        <begin position="735"/>
        <end position="769"/>
    </location>
</feature>
<proteinExistence type="predicted"/>
<dbReference type="InterPro" id="IPR001680">
    <property type="entry name" value="WD40_rpt"/>
</dbReference>
<dbReference type="EMBL" id="BNCP01000009">
    <property type="protein sequence ID" value="GIL76889.1"/>
    <property type="molecule type" value="Genomic_DNA"/>
</dbReference>
<evidence type="ECO:0000256" key="2">
    <source>
        <dbReference type="SAM" id="MobiDB-lite"/>
    </source>
</evidence>
<feature type="repeat" description="WD" evidence="1">
    <location>
        <begin position="815"/>
        <end position="849"/>
    </location>
</feature>
<dbReference type="Proteomes" id="UP000747110">
    <property type="component" value="Unassembled WGS sequence"/>
</dbReference>
<dbReference type="SUPFAM" id="SSF50998">
    <property type="entry name" value="Quinoprotein alcohol dehydrogenase-like"/>
    <property type="match status" value="1"/>
</dbReference>
<feature type="region of interest" description="Disordered" evidence="2">
    <location>
        <begin position="921"/>
        <end position="941"/>
    </location>
</feature>
<feature type="region of interest" description="Disordered" evidence="2">
    <location>
        <begin position="429"/>
        <end position="452"/>
    </location>
</feature>
<dbReference type="PANTHER" id="PTHR19879:SF9">
    <property type="entry name" value="TRANSCRIPTION INITIATION FACTOR TFIID SUBUNIT 5"/>
    <property type="match status" value="1"/>
</dbReference>
<dbReference type="Pfam" id="PF00400">
    <property type="entry name" value="WD40"/>
    <property type="match status" value="7"/>
</dbReference>
<feature type="region of interest" description="Disordered" evidence="2">
    <location>
        <begin position="651"/>
        <end position="683"/>
    </location>
</feature>
<dbReference type="Gene3D" id="2.130.10.10">
    <property type="entry name" value="YVTN repeat-like/Quinoprotein amine dehydrogenase"/>
    <property type="match status" value="5"/>
</dbReference>
<dbReference type="AlphaFoldDB" id="A0A8J4C8J2"/>
<feature type="region of interest" description="Disordered" evidence="2">
    <location>
        <begin position="200"/>
        <end position="220"/>
    </location>
</feature>
<accession>A0A8J4C8J2</accession>
<evidence type="ECO:0000313" key="3">
    <source>
        <dbReference type="EMBL" id="GIL76889.1"/>
    </source>
</evidence>
<feature type="compositionally biased region" description="Polar residues" evidence="2">
    <location>
        <begin position="927"/>
        <end position="941"/>
    </location>
</feature>
<dbReference type="OrthoDB" id="548011at2759"/>